<organism evidence="1 2">
    <name type="scientific">Streblomastix strix</name>
    <dbReference type="NCBI Taxonomy" id="222440"/>
    <lineage>
        <taxon>Eukaryota</taxon>
        <taxon>Metamonada</taxon>
        <taxon>Preaxostyla</taxon>
        <taxon>Oxymonadida</taxon>
        <taxon>Streblomastigidae</taxon>
        <taxon>Streblomastix</taxon>
    </lineage>
</organism>
<evidence type="ECO:0000313" key="2">
    <source>
        <dbReference type="Proteomes" id="UP000324800"/>
    </source>
</evidence>
<proteinExistence type="predicted"/>
<comment type="caution">
    <text evidence="1">The sequence shown here is derived from an EMBL/GenBank/DDBJ whole genome shotgun (WGS) entry which is preliminary data.</text>
</comment>
<evidence type="ECO:0000313" key="1">
    <source>
        <dbReference type="EMBL" id="KAA6361886.1"/>
    </source>
</evidence>
<dbReference type="AlphaFoldDB" id="A0A5J4TTP2"/>
<gene>
    <name evidence="1" type="ORF">EZS28_042587</name>
</gene>
<protein>
    <submittedName>
        <fullName evidence="1">Uncharacterized protein</fullName>
    </submittedName>
</protein>
<sequence>MQEFGRIPDSVIPADGKSLGFPAAIQPQESIPIDSADVYKYCASGIVETQMKFMKLARRNGTGNKRLLTGPCGLGGLSQNFQKVGKGLQWANDNVYKPFIKPFAIPILGTFGPVGQTIGKGLDVASSFLDYGYGADKTVVQLAIAFHKSF</sequence>
<name>A0A5J4TTP2_9EUKA</name>
<reference evidence="1 2" key="1">
    <citation type="submission" date="2019-03" db="EMBL/GenBank/DDBJ databases">
        <title>Single cell metagenomics reveals metabolic interactions within the superorganism composed of flagellate Streblomastix strix and complex community of Bacteroidetes bacteria on its surface.</title>
        <authorList>
            <person name="Treitli S.C."/>
            <person name="Kolisko M."/>
            <person name="Husnik F."/>
            <person name="Keeling P."/>
            <person name="Hampl V."/>
        </authorList>
    </citation>
    <scope>NUCLEOTIDE SEQUENCE [LARGE SCALE GENOMIC DNA]</scope>
    <source>
        <strain evidence="1">ST1C</strain>
    </source>
</reference>
<accession>A0A5J4TTP2</accession>
<dbReference type="Proteomes" id="UP000324800">
    <property type="component" value="Unassembled WGS sequence"/>
</dbReference>
<dbReference type="OrthoDB" id="68611at2759"/>
<dbReference type="EMBL" id="SNRW01024927">
    <property type="protein sequence ID" value="KAA6361886.1"/>
    <property type="molecule type" value="Genomic_DNA"/>
</dbReference>